<comment type="similarity">
    <text evidence="12">Belongs to the peptidase S1 family. CLIP subfamily.</text>
</comment>
<dbReference type="InterPro" id="IPR001314">
    <property type="entry name" value="Peptidase_S1A"/>
</dbReference>
<dbReference type="InterPro" id="IPR033116">
    <property type="entry name" value="TRYPSIN_SER"/>
</dbReference>
<dbReference type="VEuPathDB" id="VectorBase:ASTEI00306"/>
<keyword evidence="10" id="KW-1015">Disulfide bond</keyword>
<dbReference type="PRINTS" id="PR00722">
    <property type="entry name" value="CHYMOTRYPSIN"/>
</dbReference>
<evidence type="ECO:0000256" key="6">
    <source>
        <dbReference type="ARBA" id="ARBA00022801"/>
    </source>
</evidence>
<dbReference type="InterPro" id="IPR018114">
    <property type="entry name" value="TRYPSIN_HIS"/>
</dbReference>
<dbReference type="SMART" id="SM00680">
    <property type="entry name" value="CLIP"/>
    <property type="match status" value="3"/>
</dbReference>
<sequence length="1138" mass="126142">MIGYGRAVWGTVCVLLALHIGGSHQQQLQCTTPTRLRGRCISIYECDSILDYFKQRILSWEEREFLRKSQCTGATSGRQPFVCCPGNGAQPVVPSPASPTEQAATTTTQAPSSNAVLDQLVGGLLPNPKKNECGVSIGMRIYGGENADIDEFPWLALMQYENRKGERKFSCGGSLINQRYVLTAAHCVVGEVERKEGTLVSVRLGEYNTNTEIDCVTEEQEQICADPPIDVAVESSIVYPEYEQMAHAHDIALVRLARSIQFTDFVQPVCLPLADFRSSKTGEVNFVTGFGRTLKGSRSVIKQKLGIKVYDHDRCREKYMTKNSVVTSNQICAGGEFAKDSCHGDSGGPLMKLQKVWYLEGIVSYGNRCGLEDWPGVYTHVPAYMAWLGVTIVMAKVIESVLGALFLAALVCDNAVFVVGQDVCRTPDHRDGACLPVQQCTSVRDEFFNTDRVLSDDEIDYLRKLRCKTKDVTICCPDGVTTVDRNPTAVRDGLPNPKAFECGLDTLADRIVGGNYTAIDEFPWYALLEYESKKGERAFKCGGSLINGRYVLTAAHCLANKKLDEGERLVNVRLGEYNTATETDCEDGSTYNCADPPQNFGIEAQIVHPGYDKNGPFQHHDIALIRLDRDAVMNNFVSPVCLPPDNFTPTRPSLNVTAVGFGHTGRQRHSGIKKKAQFPVFAQEECDKKWKNVEIIEQQLCAGGVFGIDSCSGDSGGPLMVRRFYWIQEGVISFGNHCALEGWPGVYTRVSAYLDWIRQNIRQDRPIWDSVRLCDIPNEPNPGVCLPPTECAAYGKINDVSSLSSIERFSFIKQIQCNGTETVPYVCCPRNSDVYLEPNVNETMIPKNRLASRIAFDADSCGIQSYIAKIRGGQLAEIDEFPWMAMLLYERESNVPTQGCGGALISRTYVITAAHCVTGKNFQQTKGRLKFVRLREYNIHTNPDCVYENNLKDCSDDMIDLPPQAIIPHPQYDSESSNQQHDIALIRIEQTPPFTDFLRSICLPEQNFETSATPGKKLSVSGWGRTDIFKDNLGPDVLSPIKLKLSLPYVERDKCSKSFRPWSFSLGPGQMCAGGERAKDTCAGDSGSPLMSYDMQRGIWYITGIVSLGVRGCGVEGLPGVYTNVHHYLPWIKMYTSA</sequence>
<evidence type="ECO:0000313" key="13">
    <source>
        <dbReference type="EnsemblMetazoa" id="ASTEI00306-PA"/>
    </source>
</evidence>
<evidence type="ECO:0000256" key="9">
    <source>
        <dbReference type="ARBA" id="ARBA00023145"/>
    </source>
</evidence>
<organism evidence="13 14">
    <name type="scientific">Anopheles stephensi</name>
    <name type="common">Indo-Pakistan malaria mosquito</name>
    <dbReference type="NCBI Taxonomy" id="30069"/>
    <lineage>
        <taxon>Eukaryota</taxon>
        <taxon>Metazoa</taxon>
        <taxon>Ecdysozoa</taxon>
        <taxon>Arthropoda</taxon>
        <taxon>Hexapoda</taxon>
        <taxon>Insecta</taxon>
        <taxon>Pterygota</taxon>
        <taxon>Neoptera</taxon>
        <taxon>Endopterygota</taxon>
        <taxon>Diptera</taxon>
        <taxon>Nematocera</taxon>
        <taxon>Culicoidea</taxon>
        <taxon>Culicidae</taxon>
        <taxon>Anophelinae</taxon>
        <taxon>Anopheles</taxon>
    </lineage>
</organism>
<reference evidence="14" key="1">
    <citation type="journal article" date="2014" name="Genome Biol.">
        <title>Genome analysis of a major urban malaria vector mosquito, Anopheles stephensi.</title>
        <authorList>
            <person name="Jiang X."/>
            <person name="Peery A."/>
            <person name="Hall A.B."/>
            <person name="Sharma A."/>
            <person name="Chen X.G."/>
            <person name="Waterhouse R.M."/>
            <person name="Komissarov A."/>
            <person name="Riehle M.M."/>
            <person name="Shouche Y."/>
            <person name="Sharakhova M.V."/>
            <person name="Lawson D."/>
            <person name="Pakpour N."/>
            <person name="Arensburger P."/>
            <person name="Davidson V.L."/>
            <person name="Eiglmeier K."/>
            <person name="Emrich S."/>
            <person name="George P."/>
            <person name="Kennedy R.C."/>
            <person name="Mane S.P."/>
            <person name="Maslen G."/>
            <person name="Oringanje C."/>
            <person name="Qi Y."/>
            <person name="Settlage R."/>
            <person name="Tojo M."/>
            <person name="Tubio J.M."/>
            <person name="Unger M.F."/>
            <person name="Wang B."/>
            <person name="Vernick K.D."/>
            <person name="Ribeiro J.M."/>
            <person name="James A.A."/>
            <person name="Michel K."/>
            <person name="Riehle M.A."/>
            <person name="Luckhart S."/>
            <person name="Sharakhov I.V."/>
            <person name="Tu Z."/>
        </authorList>
    </citation>
    <scope>NUCLEOTIDE SEQUENCE [LARGE SCALE GENOMIC DNA]</scope>
    <source>
        <strain evidence="14">Indian</strain>
    </source>
</reference>
<dbReference type="EnsemblMetazoa" id="ASTEI00306-RA">
    <property type="protein sequence ID" value="ASTEI00306-PA"/>
    <property type="gene ID" value="ASTEI00306"/>
</dbReference>
<dbReference type="InterPro" id="IPR043504">
    <property type="entry name" value="Peptidase_S1_PA_chymotrypsin"/>
</dbReference>
<dbReference type="PANTHER" id="PTHR24256">
    <property type="entry name" value="TRYPTASE-RELATED"/>
    <property type="match status" value="1"/>
</dbReference>
<dbReference type="VEuPathDB" id="VectorBase:ASTEI20_033644"/>
<dbReference type="Pfam" id="PF00089">
    <property type="entry name" value="Trypsin"/>
    <property type="match status" value="3"/>
</dbReference>
<proteinExistence type="inferred from homology"/>
<evidence type="ECO:0000256" key="7">
    <source>
        <dbReference type="ARBA" id="ARBA00022825"/>
    </source>
</evidence>
<dbReference type="InterPro" id="IPR051487">
    <property type="entry name" value="Ser/Thr_Proteases_Immune/Dev"/>
</dbReference>
<keyword evidence="6" id="KW-0378">Hydrolase</keyword>
<keyword evidence="9" id="KW-0865">Zymogen</keyword>
<evidence type="ECO:0000256" key="5">
    <source>
        <dbReference type="ARBA" id="ARBA00022729"/>
    </source>
</evidence>
<dbReference type="OMA" id="CKSIYDC"/>
<dbReference type="InterPro" id="IPR009003">
    <property type="entry name" value="Peptidase_S1_PA"/>
</dbReference>
<dbReference type="InterPro" id="IPR038565">
    <property type="entry name" value="CLIP_sf"/>
</dbReference>
<dbReference type="InterPro" id="IPR001254">
    <property type="entry name" value="Trypsin_dom"/>
</dbReference>
<dbReference type="Gene3D" id="3.30.1640.30">
    <property type="match status" value="3"/>
</dbReference>
<dbReference type="SMART" id="SM00020">
    <property type="entry name" value="Tryp_SPc"/>
    <property type="match status" value="3"/>
</dbReference>
<dbReference type="FunFam" id="2.40.10.10:FF:000028">
    <property type="entry name" value="Serine protease easter"/>
    <property type="match status" value="2"/>
</dbReference>
<dbReference type="GO" id="GO:0035008">
    <property type="term" value="P:positive regulation of melanization defense response"/>
    <property type="evidence" value="ECO:0007669"/>
    <property type="project" value="UniProtKB-ARBA"/>
</dbReference>
<name>A0A182XVS0_ANOST</name>
<dbReference type="Pfam" id="PF12032">
    <property type="entry name" value="CLIP"/>
    <property type="match status" value="3"/>
</dbReference>
<keyword evidence="11" id="KW-0325">Glycoprotein</keyword>
<dbReference type="Gene3D" id="2.40.10.10">
    <property type="entry name" value="Trypsin-like serine proteases"/>
    <property type="match status" value="6"/>
</dbReference>
<dbReference type="SMR" id="A0A182XVS0"/>
<dbReference type="FunFam" id="2.40.10.10:FF:000146">
    <property type="entry name" value="Serine protease 53"/>
    <property type="match status" value="1"/>
</dbReference>
<dbReference type="FunFam" id="2.40.10.10:FF:000002">
    <property type="entry name" value="Transmembrane protease serine"/>
    <property type="match status" value="1"/>
</dbReference>
<reference evidence="13" key="2">
    <citation type="submission" date="2020-05" db="UniProtKB">
        <authorList>
            <consortium name="EnsemblMetazoa"/>
        </authorList>
    </citation>
    <scope>IDENTIFICATION</scope>
    <source>
        <strain evidence="13">Indian</strain>
    </source>
</reference>
<keyword evidence="2" id="KW-0964">Secreted</keyword>
<protein>
    <submittedName>
        <fullName evidence="13">Uncharacterized protein</fullName>
    </submittedName>
</protein>
<dbReference type="VEuPathDB" id="VectorBase:ASTEI20_036077"/>
<evidence type="ECO:0000256" key="12">
    <source>
        <dbReference type="ARBA" id="ARBA00024195"/>
    </source>
</evidence>
<accession>A0A182XVS0</accession>
<evidence type="ECO:0000313" key="14">
    <source>
        <dbReference type="Proteomes" id="UP000076408"/>
    </source>
</evidence>
<dbReference type="GO" id="GO:0006508">
    <property type="term" value="P:proteolysis"/>
    <property type="evidence" value="ECO:0007669"/>
    <property type="project" value="UniProtKB-KW"/>
</dbReference>
<dbReference type="GO" id="GO:0004252">
    <property type="term" value="F:serine-type endopeptidase activity"/>
    <property type="evidence" value="ECO:0007669"/>
    <property type="project" value="InterPro"/>
</dbReference>
<keyword evidence="14" id="KW-1185">Reference proteome</keyword>
<keyword evidence="5" id="KW-0732">Signal</keyword>
<dbReference type="VEuPathDB" id="VectorBase:ASTEI20_036373"/>
<evidence type="ECO:0000256" key="3">
    <source>
        <dbReference type="ARBA" id="ARBA00022588"/>
    </source>
</evidence>
<keyword evidence="4" id="KW-0645">Protease</keyword>
<dbReference type="SUPFAM" id="SSF50494">
    <property type="entry name" value="Trypsin-like serine proteases"/>
    <property type="match status" value="3"/>
</dbReference>
<dbReference type="InterPro" id="IPR022700">
    <property type="entry name" value="CLIP"/>
</dbReference>
<evidence type="ECO:0000256" key="11">
    <source>
        <dbReference type="ARBA" id="ARBA00023180"/>
    </source>
</evidence>
<dbReference type="CDD" id="cd00190">
    <property type="entry name" value="Tryp_SPc"/>
    <property type="match status" value="3"/>
</dbReference>
<evidence type="ECO:0000256" key="2">
    <source>
        <dbReference type="ARBA" id="ARBA00022525"/>
    </source>
</evidence>
<evidence type="ECO:0000256" key="8">
    <source>
        <dbReference type="ARBA" id="ARBA00022859"/>
    </source>
</evidence>
<dbReference type="PROSITE" id="PS51888">
    <property type="entry name" value="CLIP"/>
    <property type="match status" value="2"/>
</dbReference>
<keyword evidence="7" id="KW-0720">Serine protease</keyword>
<dbReference type="Proteomes" id="UP000076408">
    <property type="component" value="Unassembled WGS sequence"/>
</dbReference>
<dbReference type="GO" id="GO:0005576">
    <property type="term" value="C:extracellular region"/>
    <property type="evidence" value="ECO:0007669"/>
    <property type="project" value="UniProtKB-SubCell"/>
</dbReference>
<comment type="subcellular location">
    <subcellularLocation>
        <location evidence="1">Secreted</location>
    </subcellularLocation>
</comment>
<evidence type="ECO:0000256" key="10">
    <source>
        <dbReference type="ARBA" id="ARBA00023157"/>
    </source>
</evidence>
<evidence type="ECO:0000256" key="1">
    <source>
        <dbReference type="ARBA" id="ARBA00004613"/>
    </source>
</evidence>
<dbReference type="GO" id="GO:0045087">
    <property type="term" value="P:innate immune response"/>
    <property type="evidence" value="ECO:0007669"/>
    <property type="project" value="UniProtKB-KW"/>
</dbReference>
<keyword evidence="3" id="KW-0399">Innate immunity</keyword>
<evidence type="ECO:0000256" key="4">
    <source>
        <dbReference type="ARBA" id="ARBA00022670"/>
    </source>
</evidence>
<dbReference type="FunFam" id="3.30.1640.30:FF:000001">
    <property type="entry name" value="Serine protease 7"/>
    <property type="match status" value="1"/>
</dbReference>
<dbReference type="AlphaFoldDB" id="A0A182XVS0"/>
<dbReference type="PROSITE" id="PS00134">
    <property type="entry name" value="TRYPSIN_HIS"/>
    <property type="match status" value="3"/>
</dbReference>
<dbReference type="PROSITE" id="PS00135">
    <property type="entry name" value="TRYPSIN_SER"/>
    <property type="match status" value="3"/>
</dbReference>
<keyword evidence="8" id="KW-0391">Immunity</keyword>
<dbReference type="FunFam" id="2.40.10.10:FF:000084">
    <property type="entry name" value="Serine protease easter"/>
    <property type="match status" value="1"/>
</dbReference>
<dbReference type="PROSITE" id="PS50240">
    <property type="entry name" value="TRYPSIN_DOM"/>
    <property type="match status" value="3"/>
</dbReference>
<dbReference type="VEuPathDB" id="VectorBase:ASTE002770"/>
<dbReference type="STRING" id="30069.A0A182XVS0"/>